<dbReference type="Gene3D" id="2.40.160.210">
    <property type="entry name" value="Acyl-CoA thioesterase, double hotdog domain"/>
    <property type="match status" value="1"/>
</dbReference>
<accession>A0A2W5A4A2</accession>
<dbReference type="InterPro" id="IPR049450">
    <property type="entry name" value="ACOT8-like_C"/>
</dbReference>
<dbReference type="SUPFAM" id="SSF54637">
    <property type="entry name" value="Thioesterase/thiol ester dehydrase-isomerase"/>
    <property type="match status" value="2"/>
</dbReference>
<feature type="domain" description="Acyl-CoA thioesterase-like N-terminal HotDog" evidence="1">
    <location>
        <begin position="57"/>
        <end position="136"/>
    </location>
</feature>
<name>A0A2W5A4A2_9SPHN</name>
<gene>
    <name evidence="3" type="ORF">DI623_10395</name>
</gene>
<dbReference type="InterPro" id="IPR029069">
    <property type="entry name" value="HotDog_dom_sf"/>
</dbReference>
<proteinExistence type="predicted"/>
<evidence type="ECO:0000313" key="3">
    <source>
        <dbReference type="EMBL" id="PZO89384.1"/>
    </source>
</evidence>
<protein>
    <submittedName>
        <fullName evidence="3">Thioesterase family protein</fullName>
    </submittedName>
</protein>
<evidence type="ECO:0000259" key="2">
    <source>
        <dbReference type="Pfam" id="PF20789"/>
    </source>
</evidence>
<dbReference type="InterPro" id="IPR042171">
    <property type="entry name" value="Acyl-CoA_hotdog"/>
</dbReference>
<dbReference type="EMBL" id="QFNN01000061">
    <property type="protein sequence ID" value="PZO89384.1"/>
    <property type="molecule type" value="Genomic_DNA"/>
</dbReference>
<feature type="domain" description="Acyl-CoA thioesterase-like C-terminal" evidence="2">
    <location>
        <begin position="162"/>
        <end position="292"/>
    </location>
</feature>
<organism evidence="3 4">
    <name type="scientific">Sphingomonas sanxanigenens</name>
    <dbReference type="NCBI Taxonomy" id="397260"/>
    <lineage>
        <taxon>Bacteria</taxon>
        <taxon>Pseudomonadati</taxon>
        <taxon>Pseudomonadota</taxon>
        <taxon>Alphaproteobacteria</taxon>
        <taxon>Sphingomonadales</taxon>
        <taxon>Sphingomonadaceae</taxon>
        <taxon>Sphingomonas</taxon>
    </lineage>
</organism>
<evidence type="ECO:0000259" key="1">
    <source>
        <dbReference type="Pfam" id="PF13622"/>
    </source>
</evidence>
<reference evidence="3 4" key="1">
    <citation type="submission" date="2017-08" db="EMBL/GenBank/DDBJ databases">
        <title>Infants hospitalized years apart are colonized by the same room-sourced microbial strains.</title>
        <authorList>
            <person name="Brooks B."/>
            <person name="Olm M.R."/>
            <person name="Firek B.A."/>
            <person name="Baker R."/>
            <person name="Thomas B.C."/>
            <person name="Morowitz M.J."/>
            <person name="Banfield J.F."/>
        </authorList>
    </citation>
    <scope>NUCLEOTIDE SEQUENCE [LARGE SCALE GENOMIC DNA]</scope>
    <source>
        <strain evidence="3">S2_018_000_R2_101</strain>
    </source>
</reference>
<dbReference type="Pfam" id="PF13622">
    <property type="entry name" value="4HBT_3"/>
    <property type="match status" value="1"/>
</dbReference>
<dbReference type="InterPro" id="IPR049449">
    <property type="entry name" value="TesB_ACOT8-like_N"/>
</dbReference>
<dbReference type="AlphaFoldDB" id="A0A2W5A4A2"/>
<evidence type="ECO:0000313" key="4">
    <source>
        <dbReference type="Proteomes" id="UP000249066"/>
    </source>
</evidence>
<comment type="caution">
    <text evidence="3">The sequence shown here is derived from an EMBL/GenBank/DDBJ whole genome shotgun (WGS) entry which is preliminary data.</text>
</comment>
<dbReference type="Proteomes" id="UP000249066">
    <property type="component" value="Unassembled WGS sequence"/>
</dbReference>
<sequence length="294" mass="31351">MQFFRPIRRRPVSDGLPRPKAGRPFGIRIGISVGALSEALERLTRAGEGWRAEPGEAWRQGQTLYGGLSAAFAVKAAGLDHPDLPMLRSAQFAFVGPAVGVLDYRTTMVRQGKSSAFVSVAAVGEAGPATQALLCYGRDRDSAYSYDDAPMPLDPASRDAGEPFFQVRGVPGFTVNFEGLLVEGRPPGSGADKPFLRVWVRHRGGAPDGVASLIALGDALPPGALSMFGSFAPVSTMTWSVELPTGGDFPGGDWYLFETRGETVGNGYSVQDMKMWHESGRLALVGRQTVAVYG</sequence>
<dbReference type="Pfam" id="PF20789">
    <property type="entry name" value="4HBT_3C"/>
    <property type="match status" value="1"/>
</dbReference>